<reference evidence="1" key="1">
    <citation type="submission" date="2018-05" db="EMBL/GenBank/DDBJ databases">
        <authorList>
            <person name="Lanie J.A."/>
            <person name="Ng W.-L."/>
            <person name="Kazmierczak K.M."/>
            <person name="Andrzejewski T.M."/>
            <person name="Davidsen T.M."/>
            <person name="Wayne K.J."/>
            <person name="Tettelin H."/>
            <person name="Glass J.I."/>
            <person name="Rusch D."/>
            <person name="Podicherti R."/>
            <person name="Tsui H.-C.T."/>
            <person name="Winkler M.E."/>
        </authorList>
    </citation>
    <scope>NUCLEOTIDE SEQUENCE</scope>
</reference>
<organism evidence="1">
    <name type="scientific">marine metagenome</name>
    <dbReference type="NCBI Taxonomy" id="408172"/>
    <lineage>
        <taxon>unclassified sequences</taxon>
        <taxon>metagenomes</taxon>
        <taxon>ecological metagenomes</taxon>
    </lineage>
</organism>
<gene>
    <name evidence="1" type="ORF">METZ01_LOCUS344906</name>
</gene>
<name>A0A382R4G9_9ZZZZ</name>
<sequence length="95" mass="11142">MALVFLWKWVLVEDKKGKQKHKVFNSENDLADEPDSRDDLELEIIQNFGACMEKYDYLMSFIDVSALPHGKDKIHDALLAVYRRTNDSQQREVLK</sequence>
<protein>
    <submittedName>
        <fullName evidence="1">Uncharacterized protein</fullName>
    </submittedName>
</protein>
<feature type="non-terminal residue" evidence="1">
    <location>
        <position position="95"/>
    </location>
</feature>
<dbReference type="AlphaFoldDB" id="A0A382R4G9"/>
<proteinExistence type="predicted"/>
<evidence type="ECO:0000313" key="1">
    <source>
        <dbReference type="EMBL" id="SVC92052.1"/>
    </source>
</evidence>
<accession>A0A382R4G9</accession>
<dbReference type="EMBL" id="UINC01118730">
    <property type="protein sequence ID" value="SVC92052.1"/>
    <property type="molecule type" value="Genomic_DNA"/>
</dbReference>